<proteinExistence type="predicted"/>
<accession>A0A382M4F4</accession>
<evidence type="ECO:0000313" key="1">
    <source>
        <dbReference type="EMBL" id="SVC42101.1"/>
    </source>
</evidence>
<reference evidence="1" key="1">
    <citation type="submission" date="2018-05" db="EMBL/GenBank/DDBJ databases">
        <authorList>
            <person name="Lanie J.A."/>
            <person name="Ng W.-L."/>
            <person name="Kazmierczak K.M."/>
            <person name="Andrzejewski T.M."/>
            <person name="Davidsen T.M."/>
            <person name="Wayne K.J."/>
            <person name="Tettelin H."/>
            <person name="Glass J.I."/>
            <person name="Rusch D."/>
            <person name="Podicherti R."/>
            <person name="Tsui H.-C.T."/>
            <person name="Winkler M.E."/>
        </authorList>
    </citation>
    <scope>NUCLEOTIDE SEQUENCE</scope>
</reference>
<feature type="non-terminal residue" evidence="1">
    <location>
        <position position="40"/>
    </location>
</feature>
<protein>
    <submittedName>
        <fullName evidence="1">Uncharacterized protein</fullName>
    </submittedName>
</protein>
<gene>
    <name evidence="1" type="ORF">METZ01_LOCUS294955</name>
</gene>
<organism evidence="1">
    <name type="scientific">marine metagenome</name>
    <dbReference type="NCBI Taxonomy" id="408172"/>
    <lineage>
        <taxon>unclassified sequences</taxon>
        <taxon>metagenomes</taxon>
        <taxon>ecological metagenomes</taxon>
    </lineage>
</organism>
<dbReference type="EMBL" id="UINC01090292">
    <property type="protein sequence ID" value="SVC42101.1"/>
    <property type="molecule type" value="Genomic_DNA"/>
</dbReference>
<dbReference type="AlphaFoldDB" id="A0A382M4F4"/>
<sequence length="40" mass="4286">MFSNVRMAGSRDNSLSLKVGISSGVSPFENTCEKEDASFS</sequence>
<name>A0A382M4F4_9ZZZZ</name>